<name>A0ABD2YUY1_9GENT</name>
<evidence type="ECO:0000313" key="1">
    <source>
        <dbReference type="EMBL" id="KAL3511139.1"/>
    </source>
</evidence>
<evidence type="ECO:0008006" key="3">
    <source>
        <dbReference type="Google" id="ProtNLM"/>
    </source>
</evidence>
<dbReference type="Gene3D" id="1.25.40.10">
    <property type="entry name" value="Tetratricopeptide repeat domain"/>
    <property type="match status" value="1"/>
</dbReference>
<dbReference type="PANTHER" id="PTHR47926">
    <property type="entry name" value="PENTATRICOPEPTIDE REPEAT-CONTAINING PROTEIN"/>
    <property type="match status" value="1"/>
</dbReference>
<sequence length="141" mass="15411">MEEEDFRPNDVTFLAMQNACSLGGLRTEGMSCFRKRAGLLEDAHELIKSLPVEGNATAWRALLAACRVHGNVELGKLIKGKLEEVYDEHPADSLVLTSTYAIAGRTSDCKNMLENKGSSVKDVECRQTAQKEGGSSTIHLK</sequence>
<comment type="caution">
    <text evidence="1">The sequence shown here is derived from an EMBL/GenBank/DDBJ whole genome shotgun (WGS) entry which is preliminary data.</text>
</comment>
<protein>
    <recommendedName>
        <fullName evidence="3">Pentatricopeptide repeat-containing protein</fullName>
    </recommendedName>
</protein>
<dbReference type="InterPro" id="IPR046960">
    <property type="entry name" value="PPR_At4g14850-like_plant"/>
</dbReference>
<dbReference type="InterPro" id="IPR011990">
    <property type="entry name" value="TPR-like_helical_dom_sf"/>
</dbReference>
<gene>
    <name evidence="1" type="ORF">ACH5RR_030540</name>
</gene>
<dbReference type="Proteomes" id="UP001630127">
    <property type="component" value="Unassembled WGS sequence"/>
</dbReference>
<dbReference type="EMBL" id="JBJUIK010000012">
    <property type="protein sequence ID" value="KAL3511139.1"/>
    <property type="molecule type" value="Genomic_DNA"/>
</dbReference>
<organism evidence="1 2">
    <name type="scientific">Cinchona calisaya</name>
    <dbReference type="NCBI Taxonomy" id="153742"/>
    <lineage>
        <taxon>Eukaryota</taxon>
        <taxon>Viridiplantae</taxon>
        <taxon>Streptophyta</taxon>
        <taxon>Embryophyta</taxon>
        <taxon>Tracheophyta</taxon>
        <taxon>Spermatophyta</taxon>
        <taxon>Magnoliopsida</taxon>
        <taxon>eudicotyledons</taxon>
        <taxon>Gunneridae</taxon>
        <taxon>Pentapetalae</taxon>
        <taxon>asterids</taxon>
        <taxon>lamiids</taxon>
        <taxon>Gentianales</taxon>
        <taxon>Rubiaceae</taxon>
        <taxon>Cinchonoideae</taxon>
        <taxon>Cinchoneae</taxon>
        <taxon>Cinchona</taxon>
    </lineage>
</organism>
<dbReference type="PANTHER" id="PTHR47926:SF490">
    <property type="entry name" value="REPEAT-LIKE SUPERFAMILY PROTEIN, PUTATIVE-RELATED"/>
    <property type="match status" value="1"/>
</dbReference>
<keyword evidence="2" id="KW-1185">Reference proteome</keyword>
<accession>A0ABD2YUY1</accession>
<evidence type="ECO:0000313" key="2">
    <source>
        <dbReference type="Proteomes" id="UP001630127"/>
    </source>
</evidence>
<dbReference type="AlphaFoldDB" id="A0ABD2YUY1"/>
<reference evidence="1 2" key="1">
    <citation type="submission" date="2024-11" db="EMBL/GenBank/DDBJ databases">
        <title>A near-complete genome assembly of Cinchona calisaya.</title>
        <authorList>
            <person name="Lian D.C."/>
            <person name="Zhao X.W."/>
            <person name="Wei L."/>
        </authorList>
    </citation>
    <scope>NUCLEOTIDE SEQUENCE [LARGE SCALE GENOMIC DNA]</scope>
    <source>
        <tissue evidence="1">Nenye</tissue>
    </source>
</reference>
<proteinExistence type="predicted"/>